<protein>
    <recommendedName>
        <fullName evidence="14">Cytochrome P450</fullName>
    </recommendedName>
</protein>
<gene>
    <name evidence="12" type="ORF">QCA50_000126</name>
</gene>
<evidence type="ECO:0000256" key="11">
    <source>
        <dbReference type="ARBA" id="ARBA00023136"/>
    </source>
</evidence>
<evidence type="ECO:0000256" key="8">
    <source>
        <dbReference type="ARBA" id="ARBA00023002"/>
    </source>
</evidence>
<evidence type="ECO:0000256" key="5">
    <source>
        <dbReference type="ARBA" id="ARBA00022692"/>
    </source>
</evidence>
<dbReference type="GO" id="GO:0016020">
    <property type="term" value="C:membrane"/>
    <property type="evidence" value="ECO:0007669"/>
    <property type="project" value="UniProtKB-SubCell"/>
</dbReference>
<comment type="similarity">
    <text evidence="3">Belongs to the cytochrome P450 family.</text>
</comment>
<evidence type="ECO:0000256" key="3">
    <source>
        <dbReference type="ARBA" id="ARBA00010617"/>
    </source>
</evidence>
<dbReference type="PANTHER" id="PTHR46206">
    <property type="entry name" value="CYTOCHROME P450"/>
    <property type="match status" value="1"/>
</dbReference>
<evidence type="ECO:0000313" key="12">
    <source>
        <dbReference type="EMBL" id="KAK7695490.1"/>
    </source>
</evidence>
<name>A0AAW0GQK5_9APHY</name>
<proteinExistence type="inferred from homology"/>
<dbReference type="PANTHER" id="PTHR46206:SF5">
    <property type="entry name" value="P450, PUTATIVE (EUROFUNG)-RELATED"/>
    <property type="match status" value="1"/>
</dbReference>
<keyword evidence="6" id="KW-0479">Metal-binding</keyword>
<dbReference type="SUPFAM" id="SSF48264">
    <property type="entry name" value="Cytochrome P450"/>
    <property type="match status" value="1"/>
</dbReference>
<comment type="subcellular location">
    <subcellularLocation>
        <location evidence="2">Membrane</location>
    </subcellularLocation>
</comment>
<dbReference type="EMBL" id="JASBNA010000001">
    <property type="protein sequence ID" value="KAK7695490.1"/>
    <property type="molecule type" value="Genomic_DNA"/>
</dbReference>
<dbReference type="InterPro" id="IPR036396">
    <property type="entry name" value="Cyt_P450_sf"/>
</dbReference>
<keyword evidence="4" id="KW-0349">Heme</keyword>
<keyword evidence="8" id="KW-0560">Oxidoreductase</keyword>
<evidence type="ECO:0000256" key="9">
    <source>
        <dbReference type="ARBA" id="ARBA00023004"/>
    </source>
</evidence>
<keyword evidence="11" id="KW-0472">Membrane</keyword>
<keyword evidence="5" id="KW-0812">Transmembrane</keyword>
<keyword evidence="10" id="KW-0503">Monooxygenase</keyword>
<organism evidence="12 13">
    <name type="scientific">Cerrena zonata</name>
    <dbReference type="NCBI Taxonomy" id="2478898"/>
    <lineage>
        <taxon>Eukaryota</taxon>
        <taxon>Fungi</taxon>
        <taxon>Dikarya</taxon>
        <taxon>Basidiomycota</taxon>
        <taxon>Agaricomycotina</taxon>
        <taxon>Agaricomycetes</taxon>
        <taxon>Polyporales</taxon>
        <taxon>Cerrenaceae</taxon>
        <taxon>Cerrena</taxon>
    </lineage>
</organism>
<evidence type="ECO:0000256" key="2">
    <source>
        <dbReference type="ARBA" id="ARBA00004370"/>
    </source>
</evidence>
<dbReference type="Gene3D" id="1.10.630.10">
    <property type="entry name" value="Cytochrome P450"/>
    <property type="match status" value="1"/>
</dbReference>
<dbReference type="GO" id="GO:0016705">
    <property type="term" value="F:oxidoreductase activity, acting on paired donors, with incorporation or reduction of molecular oxygen"/>
    <property type="evidence" value="ECO:0007669"/>
    <property type="project" value="InterPro"/>
</dbReference>
<evidence type="ECO:0008006" key="14">
    <source>
        <dbReference type="Google" id="ProtNLM"/>
    </source>
</evidence>
<evidence type="ECO:0000256" key="7">
    <source>
        <dbReference type="ARBA" id="ARBA00022989"/>
    </source>
</evidence>
<evidence type="ECO:0000256" key="1">
    <source>
        <dbReference type="ARBA" id="ARBA00001971"/>
    </source>
</evidence>
<keyword evidence="13" id="KW-1185">Reference proteome</keyword>
<dbReference type="AlphaFoldDB" id="A0AAW0GQK5"/>
<dbReference type="Proteomes" id="UP001385951">
    <property type="component" value="Unassembled WGS sequence"/>
</dbReference>
<evidence type="ECO:0000313" key="13">
    <source>
        <dbReference type="Proteomes" id="UP001385951"/>
    </source>
</evidence>
<evidence type="ECO:0000256" key="6">
    <source>
        <dbReference type="ARBA" id="ARBA00022723"/>
    </source>
</evidence>
<dbReference type="GO" id="GO:0020037">
    <property type="term" value="F:heme binding"/>
    <property type="evidence" value="ECO:0007669"/>
    <property type="project" value="InterPro"/>
</dbReference>
<evidence type="ECO:0000256" key="4">
    <source>
        <dbReference type="ARBA" id="ARBA00022617"/>
    </source>
</evidence>
<accession>A0AAW0GQK5</accession>
<dbReference type="GO" id="GO:0005506">
    <property type="term" value="F:iron ion binding"/>
    <property type="evidence" value="ECO:0007669"/>
    <property type="project" value="InterPro"/>
</dbReference>
<evidence type="ECO:0000256" key="10">
    <source>
        <dbReference type="ARBA" id="ARBA00023033"/>
    </source>
</evidence>
<dbReference type="GO" id="GO:0004497">
    <property type="term" value="F:monooxygenase activity"/>
    <property type="evidence" value="ECO:0007669"/>
    <property type="project" value="UniProtKB-KW"/>
</dbReference>
<keyword evidence="9" id="KW-0408">Iron</keyword>
<keyword evidence="7" id="KW-1133">Transmembrane helix</keyword>
<comment type="cofactor">
    <cofactor evidence="1">
        <name>heme</name>
        <dbReference type="ChEBI" id="CHEBI:30413"/>
    </cofactor>
</comment>
<reference evidence="12 13" key="1">
    <citation type="submission" date="2022-09" db="EMBL/GenBank/DDBJ databases">
        <authorList>
            <person name="Palmer J.M."/>
        </authorList>
    </citation>
    <scope>NUCLEOTIDE SEQUENCE [LARGE SCALE GENOMIC DNA]</scope>
    <source>
        <strain evidence="12 13">DSM 7382</strain>
    </source>
</reference>
<sequence>MSSLPHIPSLTPTAPLWSYYGCIKYLFSNKDLIQEGYEKYKGHAFKIPEPLRWSVVITGPKLIDELRKVPADVLDMHEAGKEVIQAEYTLDHRLLHNYYHVPLVRSTLTRSLAILFPDIRDEISQAFSTLIPPSDDWVAVPALETVLQIVSRSTNRVIVGLPLARDPDFVKLNIDFAIDLFMGGQVIGMLPHFLRTLAVRWFTNVPSTIARATKHLEPIIKFRLEMMSTYGKDYDNKPNDFLSWLIDEAEGGELAVHFWSSAFS</sequence>
<comment type="caution">
    <text evidence="12">The sequence shown here is derived from an EMBL/GenBank/DDBJ whole genome shotgun (WGS) entry which is preliminary data.</text>
</comment>